<dbReference type="AlphaFoldDB" id="A0A0C1V0N0"/>
<gene>
    <name evidence="2" type="ORF">GLUCOINTEAF2_0202119</name>
    <name evidence="1" type="ORF">GLUCOINTEAF2_0203310</name>
</gene>
<evidence type="ECO:0000313" key="3">
    <source>
        <dbReference type="Proteomes" id="UP000031553"/>
    </source>
</evidence>
<protein>
    <submittedName>
        <fullName evidence="2">Uncharacterized protein</fullName>
    </submittedName>
</protein>
<comment type="caution">
    <text evidence="2">The sequence shown here is derived from an EMBL/GenBank/DDBJ whole genome shotgun (WGS) entry which is preliminary data.</text>
</comment>
<dbReference type="EMBL" id="JUFX02000233">
    <property type="protein sequence ID" value="KPH85592.1"/>
    <property type="molecule type" value="Genomic_DNA"/>
</dbReference>
<proteinExistence type="predicted"/>
<name>A0A0C1V0N0_9PROT</name>
<dbReference type="EMBL" id="JUFX02000124">
    <property type="protein sequence ID" value="KPH87282.1"/>
    <property type="molecule type" value="Genomic_DNA"/>
</dbReference>
<evidence type="ECO:0000313" key="1">
    <source>
        <dbReference type="EMBL" id="KPH85592.1"/>
    </source>
</evidence>
<accession>A0A0C1V0N0</accession>
<evidence type="ECO:0000313" key="2">
    <source>
        <dbReference type="EMBL" id="KPH87282.1"/>
    </source>
</evidence>
<sequence>MILRQHIGVPAQDFRHVQHEVAKVAGVYLPQALLVIGIDFGAPAIGEIRILRRRDGVGHQPAVLPSLDHAHYGLWRPALGIDTVGFENLFEQTQLVIGIKDGEAAGQPDIFRMAAQHARAQGMERAQPQPFRRFT</sequence>
<reference evidence="2 3" key="1">
    <citation type="submission" date="2015-07" db="EMBL/GenBank/DDBJ databases">
        <title>Draft Genome Sequence of Komagataeibacter intermedius Strain AF2, Isolated from Kombucha Tea.</title>
        <authorList>
            <person name="Santos R.A."/>
            <person name="Berretta A.A."/>
            <person name="Barud H.S."/>
            <person name="Ribeiro S.J."/>
            <person name="Gonzalez-Garcia L.N."/>
            <person name="Zucchi T.D."/>
            <person name="Goldman G.H."/>
            <person name="Riano-Pachon D.M."/>
        </authorList>
    </citation>
    <scope>NUCLEOTIDE SEQUENCE [LARGE SCALE GENOMIC DNA]</scope>
    <source>
        <strain evidence="2 3">AF2</strain>
    </source>
</reference>
<organism evidence="2 3">
    <name type="scientific">Komagataeibacter intermedius AF2</name>
    <dbReference type="NCBI Taxonomy" id="1458464"/>
    <lineage>
        <taxon>Bacteria</taxon>
        <taxon>Pseudomonadati</taxon>
        <taxon>Pseudomonadota</taxon>
        <taxon>Alphaproteobacteria</taxon>
        <taxon>Acetobacterales</taxon>
        <taxon>Acetobacteraceae</taxon>
        <taxon>Komagataeibacter</taxon>
    </lineage>
</organism>
<dbReference type="Proteomes" id="UP000031553">
    <property type="component" value="Unassembled WGS sequence"/>
</dbReference>